<dbReference type="EMBL" id="LUGG01000003">
    <property type="protein sequence ID" value="OBZ76569.1"/>
    <property type="molecule type" value="Genomic_DNA"/>
</dbReference>
<name>A0A1C7MJG5_GRIFR</name>
<accession>A0A1C7MJG5</accession>
<evidence type="ECO:0000313" key="1">
    <source>
        <dbReference type="EMBL" id="OBZ76569.1"/>
    </source>
</evidence>
<evidence type="ECO:0000313" key="2">
    <source>
        <dbReference type="Proteomes" id="UP000092993"/>
    </source>
</evidence>
<protein>
    <submittedName>
        <fullName evidence="1">Uncharacterized protein</fullName>
    </submittedName>
</protein>
<organism evidence="1 2">
    <name type="scientific">Grifola frondosa</name>
    <name type="common">Maitake</name>
    <name type="synonym">Polyporus frondosus</name>
    <dbReference type="NCBI Taxonomy" id="5627"/>
    <lineage>
        <taxon>Eukaryota</taxon>
        <taxon>Fungi</taxon>
        <taxon>Dikarya</taxon>
        <taxon>Basidiomycota</taxon>
        <taxon>Agaricomycotina</taxon>
        <taxon>Agaricomycetes</taxon>
        <taxon>Polyporales</taxon>
        <taxon>Grifolaceae</taxon>
        <taxon>Grifola</taxon>
    </lineage>
</organism>
<reference evidence="1 2" key="1">
    <citation type="submission" date="2016-03" db="EMBL/GenBank/DDBJ databases">
        <title>Whole genome sequencing of Grifola frondosa 9006-11.</title>
        <authorList>
            <person name="Min B."/>
            <person name="Park H."/>
            <person name="Kim J.-G."/>
            <person name="Cho H."/>
            <person name="Oh Y.-L."/>
            <person name="Kong W.-S."/>
            <person name="Choi I.-G."/>
        </authorList>
    </citation>
    <scope>NUCLEOTIDE SEQUENCE [LARGE SCALE GENOMIC DNA]</scope>
    <source>
        <strain evidence="1 2">9006-11</strain>
    </source>
</reference>
<comment type="caution">
    <text evidence="1">The sequence shown here is derived from an EMBL/GenBank/DDBJ whole genome shotgun (WGS) entry which is preliminary data.</text>
</comment>
<proteinExistence type="predicted"/>
<gene>
    <name evidence="1" type="ORF">A0H81_03289</name>
</gene>
<dbReference type="AlphaFoldDB" id="A0A1C7MJG5"/>
<sequence length="99" mass="11092">MSAWPGRDRIGDRIRAATPEAIAIISLPDKANLVVQPQLLRFVRAHARLVPPLPPQYIPIRIPFLIISLPSSSHLATSTSGFRASSMVIFHMNRTRTRR</sequence>
<dbReference type="Proteomes" id="UP000092993">
    <property type="component" value="Unassembled WGS sequence"/>
</dbReference>
<keyword evidence="2" id="KW-1185">Reference proteome</keyword>